<dbReference type="PROSITE" id="PS51318">
    <property type="entry name" value="TAT"/>
    <property type="match status" value="1"/>
</dbReference>
<keyword evidence="3" id="KW-1185">Reference proteome</keyword>
<dbReference type="Gene3D" id="3.50.30.50">
    <property type="entry name" value="Putative cyclase"/>
    <property type="match status" value="1"/>
</dbReference>
<reference evidence="2" key="1">
    <citation type="submission" date="2016-01" db="EMBL/GenBank/DDBJ databases">
        <authorList>
            <person name="Peeters C."/>
        </authorList>
    </citation>
    <scope>NUCLEOTIDE SEQUENCE [LARGE SCALE GENOMIC DNA]</scope>
    <source>
        <strain evidence="2">LMG 22934</strain>
    </source>
</reference>
<dbReference type="Proteomes" id="UP000054977">
    <property type="component" value="Unassembled WGS sequence"/>
</dbReference>
<dbReference type="PANTHER" id="PTHR34861:SF10">
    <property type="entry name" value="CYCLASE"/>
    <property type="match status" value="1"/>
</dbReference>
<sequence length="336" mass="36045">MPSRRRFLSAALSGATAAVLPSVEAAQSPASPPPDIAIHDDADLDRHLAALSNWGRWGPDDQLGTLNYITPAMRLAAVKLVRTGHIIPLAREIPVAAADGVRRQTYEMRSYTDALPEESGCIDYIGMVYHGFAITHIDALCHLFTPEGKQGMYNGFPISAVTPQGATKLGVEVMGAQGIAGRGVLLDIAALKGGPLPPGTTIWPADLDAAERAQKLTVREGDILFIRNGAGARNALKLGTGLHASCLPWLRERRIAVVSSDSDSDVHPAPPGFKRWTEPVHMVAIPYLGLPILDNTDLDALALHCAQEGRWEFFVTVGPWRFKGATSSPVNPIAMF</sequence>
<evidence type="ECO:0000313" key="2">
    <source>
        <dbReference type="EMBL" id="SAL61132.1"/>
    </source>
</evidence>
<dbReference type="SUPFAM" id="SSF102198">
    <property type="entry name" value="Putative cyclase"/>
    <property type="match status" value="1"/>
</dbReference>
<dbReference type="InterPro" id="IPR007325">
    <property type="entry name" value="KFase/CYL"/>
</dbReference>
<dbReference type="PANTHER" id="PTHR34861">
    <property type="match status" value="1"/>
</dbReference>
<protein>
    <submittedName>
        <fullName evidence="2">Polyketide cyclase</fullName>
    </submittedName>
</protein>
<proteinExistence type="predicted"/>
<dbReference type="AlphaFoldDB" id="A0A158IWS6"/>
<gene>
    <name evidence="2" type="ORF">AWB65_05556</name>
</gene>
<comment type="caution">
    <text evidence="2">The sequence shown here is derived from an EMBL/GenBank/DDBJ whole genome shotgun (WGS) entry which is preliminary data.</text>
</comment>
<dbReference type="InterPro" id="IPR037175">
    <property type="entry name" value="KFase_sf"/>
</dbReference>
<dbReference type="EMBL" id="FCNW02000047">
    <property type="protein sequence ID" value="SAL61132.1"/>
    <property type="molecule type" value="Genomic_DNA"/>
</dbReference>
<dbReference type="OrthoDB" id="7067800at2"/>
<evidence type="ECO:0000313" key="3">
    <source>
        <dbReference type="Proteomes" id="UP000054977"/>
    </source>
</evidence>
<dbReference type="GO" id="GO:0019441">
    <property type="term" value="P:L-tryptophan catabolic process to kynurenine"/>
    <property type="evidence" value="ECO:0007669"/>
    <property type="project" value="InterPro"/>
</dbReference>
<feature type="signal peptide" evidence="1">
    <location>
        <begin position="1"/>
        <end position="25"/>
    </location>
</feature>
<organism evidence="2 3">
    <name type="scientific">Caballeronia humi</name>
    <dbReference type="NCBI Taxonomy" id="326474"/>
    <lineage>
        <taxon>Bacteria</taxon>
        <taxon>Pseudomonadati</taxon>
        <taxon>Pseudomonadota</taxon>
        <taxon>Betaproteobacteria</taxon>
        <taxon>Burkholderiales</taxon>
        <taxon>Burkholderiaceae</taxon>
        <taxon>Caballeronia</taxon>
    </lineage>
</organism>
<dbReference type="STRING" id="326474.AWB65_05556"/>
<accession>A0A158IWS6</accession>
<dbReference type="GO" id="GO:0004061">
    <property type="term" value="F:arylformamidase activity"/>
    <property type="evidence" value="ECO:0007669"/>
    <property type="project" value="InterPro"/>
</dbReference>
<dbReference type="InterPro" id="IPR006311">
    <property type="entry name" value="TAT_signal"/>
</dbReference>
<feature type="chain" id="PRO_5011118969" evidence="1">
    <location>
        <begin position="26"/>
        <end position="336"/>
    </location>
</feature>
<dbReference type="RefSeq" id="WP_159907821.1">
    <property type="nucleotide sequence ID" value="NZ_FCNW02000047.1"/>
</dbReference>
<keyword evidence="1" id="KW-0732">Signal</keyword>
<evidence type="ECO:0000256" key="1">
    <source>
        <dbReference type="SAM" id="SignalP"/>
    </source>
</evidence>
<name>A0A158IWS6_9BURK</name>
<dbReference type="Pfam" id="PF04199">
    <property type="entry name" value="Cyclase"/>
    <property type="match status" value="1"/>
</dbReference>